<evidence type="ECO:0000313" key="4">
    <source>
        <dbReference type="Proteomes" id="UP000193144"/>
    </source>
</evidence>
<reference evidence="3 4" key="1">
    <citation type="submission" date="2016-07" db="EMBL/GenBank/DDBJ databases">
        <title>Pervasive Adenine N6-methylation of Active Genes in Fungi.</title>
        <authorList>
            <consortium name="DOE Joint Genome Institute"/>
            <person name="Mondo S.J."/>
            <person name="Dannebaum R.O."/>
            <person name="Kuo R.C."/>
            <person name="Labutti K."/>
            <person name="Haridas S."/>
            <person name="Kuo A."/>
            <person name="Salamov A."/>
            <person name="Ahrendt S.R."/>
            <person name="Lipzen A."/>
            <person name="Sullivan W."/>
            <person name="Andreopoulos W.B."/>
            <person name="Clum A."/>
            <person name="Lindquist E."/>
            <person name="Daum C."/>
            <person name="Ramamoorthy G.K."/>
            <person name="Gryganskyi A."/>
            <person name="Culley D."/>
            <person name="Magnuson J.K."/>
            <person name="James T.Y."/>
            <person name="O'Malley M.A."/>
            <person name="Stajich J.E."/>
            <person name="Spatafora J.W."/>
            <person name="Visel A."/>
            <person name="Grigoriev I.V."/>
        </authorList>
    </citation>
    <scope>NUCLEOTIDE SEQUENCE [LARGE SCALE GENOMIC DNA]</scope>
    <source>
        <strain evidence="3 4">CBS 115471</strain>
    </source>
</reference>
<sequence>MALLRSVLLLAIPLLAVSETSPKPADDDYIHPSNGICTDYNIAQEVTSSNSIWALPKFENNFDIAALNFNVTRKDAATTFAPFPTAQNVTRSYGISATFCSLKTKKSGKEKTVLVATHGLLYDRRYWAPSYLPEKYSFVMYALDRGYSVFYYDRVGTGKSEKISGYENQISNQIEILAKLVQDIRNGTYTSTTKASKIVLVGHSFGSFTSNAVLAKYPNIAEGAVLTAPCKKQGTDVRL</sequence>
<dbReference type="Gene3D" id="3.40.50.1820">
    <property type="entry name" value="alpha/beta hydrolase"/>
    <property type="match status" value="1"/>
</dbReference>
<dbReference type="AlphaFoldDB" id="A0A1Y1ZL56"/>
<dbReference type="PANTHER" id="PTHR43194:SF2">
    <property type="entry name" value="PEROXISOMAL MEMBRANE PROTEIN LPX1"/>
    <property type="match status" value="1"/>
</dbReference>
<evidence type="ECO:0000256" key="1">
    <source>
        <dbReference type="SAM" id="SignalP"/>
    </source>
</evidence>
<dbReference type="InterPro" id="IPR029058">
    <property type="entry name" value="AB_hydrolase_fold"/>
</dbReference>
<dbReference type="Proteomes" id="UP000193144">
    <property type="component" value="Unassembled WGS sequence"/>
</dbReference>
<accession>A0A1Y1ZL56</accession>
<keyword evidence="1" id="KW-0732">Signal</keyword>
<dbReference type="PANTHER" id="PTHR43194">
    <property type="entry name" value="HYDROLASE ALPHA/BETA FOLD FAMILY"/>
    <property type="match status" value="1"/>
</dbReference>
<dbReference type="OrthoDB" id="190201at2759"/>
<feature type="non-terminal residue" evidence="3">
    <location>
        <position position="239"/>
    </location>
</feature>
<name>A0A1Y1ZL56_9PLEO</name>
<keyword evidence="4" id="KW-1185">Reference proteome</keyword>
<feature type="domain" description="Serine aminopeptidase S33" evidence="2">
    <location>
        <begin position="144"/>
        <end position="232"/>
    </location>
</feature>
<evidence type="ECO:0000313" key="3">
    <source>
        <dbReference type="EMBL" id="ORY10956.1"/>
    </source>
</evidence>
<feature type="chain" id="PRO_5012914747" evidence="1">
    <location>
        <begin position="19"/>
        <end position="239"/>
    </location>
</feature>
<dbReference type="InterPro" id="IPR022742">
    <property type="entry name" value="Hydrolase_4"/>
</dbReference>
<gene>
    <name evidence="3" type="ORF">BCR34DRAFT_565989</name>
</gene>
<dbReference type="SUPFAM" id="SSF53474">
    <property type="entry name" value="alpha/beta-Hydrolases"/>
    <property type="match status" value="1"/>
</dbReference>
<evidence type="ECO:0000259" key="2">
    <source>
        <dbReference type="Pfam" id="PF12146"/>
    </source>
</evidence>
<dbReference type="InterPro" id="IPR050228">
    <property type="entry name" value="Carboxylesterase_BioH"/>
</dbReference>
<feature type="signal peptide" evidence="1">
    <location>
        <begin position="1"/>
        <end position="18"/>
    </location>
</feature>
<keyword evidence="3" id="KW-0378">Hydrolase</keyword>
<organism evidence="3 4">
    <name type="scientific">Clohesyomyces aquaticus</name>
    <dbReference type="NCBI Taxonomy" id="1231657"/>
    <lineage>
        <taxon>Eukaryota</taxon>
        <taxon>Fungi</taxon>
        <taxon>Dikarya</taxon>
        <taxon>Ascomycota</taxon>
        <taxon>Pezizomycotina</taxon>
        <taxon>Dothideomycetes</taxon>
        <taxon>Pleosporomycetidae</taxon>
        <taxon>Pleosporales</taxon>
        <taxon>Lindgomycetaceae</taxon>
        <taxon>Clohesyomyces</taxon>
    </lineage>
</organism>
<comment type="caution">
    <text evidence="3">The sequence shown here is derived from an EMBL/GenBank/DDBJ whole genome shotgun (WGS) entry which is preliminary data.</text>
</comment>
<protein>
    <submittedName>
        <fullName evidence="3">Alpha/Beta hydrolase protein</fullName>
    </submittedName>
</protein>
<proteinExistence type="predicted"/>
<dbReference type="GO" id="GO:0016787">
    <property type="term" value="F:hydrolase activity"/>
    <property type="evidence" value="ECO:0007669"/>
    <property type="project" value="UniProtKB-KW"/>
</dbReference>
<dbReference type="STRING" id="1231657.A0A1Y1ZL56"/>
<dbReference type="EMBL" id="MCFA01000066">
    <property type="protein sequence ID" value="ORY10956.1"/>
    <property type="molecule type" value="Genomic_DNA"/>
</dbReference>
<dbReference type="Pfam" id="PF12146">
    <property type="entry name" value="Hydrolase_4"/>
    <property type="match status" value="1"/>
</dbReference>